<dbReference type="OrthoDB" id="512616at2759"/>
<keyword evidence="9" id="KW-1185">Reference proteome</keyword>
<dbReference type="STRING" id="7222.B4JMI0"/>
<gene>
    <name evidence="8" type="primary">Dgri\GH24325</name>
    <name evidence="8" type="ORF">Dgri_GH24325</name>
</gene>
<feature type="compositionally biased region" description="Basic residues" evidence="5">
    <location>
        <begin position="428"/>
        <end position="437"/>
    </location>
</feature>
<dbReference type="AlphaFoldDB" id="B4JMI0"/>
<dbReference type="PROSITE" id="PS51805">
    <property type="entry name" value="EPHD"/>
    <property type="match status" value="1"/>
</dbReference>
<dbReference type="SUPFAM" id="SSF57903">
    <property type="entry name" value="FYVE/PHD zinc finger"/>
    <property type="match status" value="1"/>
</dbReference>
<dbReference type="GO" id="GO:0048136">
    <property type="term" value="P:male germ-line cyst formation"/>
    <property type="evidence" value="ECO:0007669"/>
    <property type="project" value="EnsemblMetazoa"/>
</dbReference>
<dbReference type="FunCoup" id="B4JMI0">
    <property type="interactions" value="250"/>
</dbReference>
<dbReference type="Pfam" id="PF26054">
    <property type="entry name" value="PHD_G2E3"/>
    <property type="match status" value="1"/>
</dbReference>
<dbReference type="InterPro" id="IPR059102">
    <property type="entry name" value="PHD_PHF7/G2E3-like"/>
</dbReference>
<feature type="compositionally biased region" description="Basic and acidic residues" evidence="5">
    <location>
        <begin position="381"/>
        <end position="400"/>
    </location>
</feature>
<keyword evidence="1" id="KW-0479">Metal-binding</keyword>
<dbReference type="InterPro" id="IPR011011">
    <property type="entry name" value="Znf_FYVE_PHD"/>
</dbReference>
<evidence type="ECO:0000259" key="7">
    <source>
        <dbReference type="PROSITE" id="PS51805"/>
    </source>
</evidence>
<evidence type="ECO:0000259" key="6">
    <source>
        <dbReference type="PROSITE" id="PS50089"/>
    </source>
</evidence>
<evidence type="ECO:0000313" key="8">
    <source>
        <dbReference type="EMBL" id="EDV91923.1"/>
    </source>
</evidence>
<protein>
    <submittedName>
        <fullName evidence="8">GH24325</fullName>
    </submittedName>
</protein>
<dbReference type="GO" id="GO:0019100">
    <property type="term" value="P:male germ-line sex determination"/>
    <property type="evidence" value="ECO:0007669"/>
    <property type="project" value="EnsemblMetazoa"/>
</dbReference>
<dbReference type="Proteomes" id="UP000001070">
    <property type="component" value="Unassembled WGS sequence"/>
</dbReference>
<keyword evidence="2 4" id="KW-0863">Zinc-finger</keyword>
<accession>B4JMI0</accession>
<feature type="compositionally biased region" description="Polar residues" evidence="5">
    <location>
        <begin position="414"/>
        <end position="425"/>
    </location>
</feature>
<dbReference type="GO" id="GO:0005700">
    <property type="term" value="C:polytene chromosome"/>
    <property type="evidence" value="ECO:0007669"/>
    <property type="project" value="EnsemblMetazoa"/>
</dbReference>
<sequence length="437" mass="49798">MIYCIICRSGVDNELRLGKFHTLNNVHVHERCLYLSSNLSQRYNSKFAILHFDIDDIKAEAERVKKLSCCYCSKKSANIGCCHWSCRRTFHTDCGNLHGAQYQFKGKFESFCKLHVHPQEDRPDPHQKCAICFDMLIDKRGKFSSTNHIHGECCNNGWYHKTCLQQYANSSGYFFKCPLCNDSKKFGSVVLWGISVPLCDASWENTSMYEDQTRRETKCSARRCVNPDGREADNLQLLYCCFCGSIPMHSNCMPLKYDKYYCDTCSEVVGMANAEDSTDDDLDPIEKLIATQTPKQRRAPETCGNTGVTKSASYSNKNGNILCSGSDSDIDWEGFKMLRRSVRNKDINELKTDSAKQETTTITPYSLRNKRTDNNEATPSNRDKKEKPPSEIVTEKEKKQPGVSVQAGRRRISLRNQIANHSVIASRTRGRSTKYTK</sequence>
<keyword evidence="3" id="KW-0862">Zinc</keyword>
<feature type="region of interest" description="Disordered" evidence="5">
    <location>
        <begin position="349"/>
        <end position="437"/>
    </location>
</feature>
<dbReference type="Gene3D" id="3.30.40.10">
    <property type="entry name" value="Zinc/RING finger domain, C3HC4 (zinc finger)"/>
    <property type="match status" value="2"/>
</dbReference>
<dbReference type="InterPro" id="IPR013083">
    <property type="entry name" value="Znf_RING/FYVE/PHD"/>
</dbReference>
<dbReference type="GO" id="GO:0042393">
    <property type="term" value="F:histone binding"/>
    <property type="evidence" value="ECO:0007669"/>
    <property type="project" value="EnsemblMetazoa"/>
</dbReference>
<dbReference type="PhylomeDB" id="B4JMI0"/>
<evidence type="ECO:0000256" key="3">
    <source>
        <dbReference type="ARBA" id="ARBA00022833"/>
    </source>
</evidence>
<dbReference type="InterPro" id="IPR001841">
    <property type="entry name" value="Znf_RING"/>
</dbReference>
<dbReference type="InterPro" id="IPR034732">
    <property type="entry name" value="EPHD"/>
</dbReference>
<dbReference type="OMA" id="HERCLMS"/>
<dbReference type="eggNOG" id="KOG1084">
    <property type="taxonomic scope" value="Eukaryota"/>
</dbReference>
<organism evidence="9">
    <name type="scientific">Drosophila grimshawi</name>
    <name type="common">Hawaiian fruit fly</name>
    <name type="synonym">Idiomyia grimshawi</name>
    <dbReference type="NCBI Taxonomy" id="7222"/>
    <lineage>
        <taxon>Eukaryota</taxon>
        <taxon>Metazoa</taxon>
        <taxon>Ecdysozoa</taxon>
        <taxon>Arthropoda</taxon>
        <taxon>Hexapoda</taxon>
        <taxon>Insecta</taxon>
        <taxon>Pterygota</taxon>
        <taxon>Neoptera</taxon>
        <taxon>Endopterygota</taxon>
        <taxon>Diptera</taxon>
        <taxon>Brachycera</taxon>
        <taxon>Muscomorpha</taxon>
        <taxon>Ephydroidea</taxon>
        <taxon>Drosophilidae</taxon>
        <taxon>Drosophila</taxon>
        <taxon>Hawaiian Drosophila</taxon>
    </lineage>
</organism>
<dbReference type="SMR" id="B4JMI0"/>
<evidence type="ECO:0000256" key="2">
    <source>
        <dbReference type="ARBA" id="ARBA00022771"/>
    </source>
</evidence>
<feature type="compositionally biased region" description="Polar residues" evidence="5">
    <location>
        <begin position="357"/>
        <end position="366"/>
    </location>
</feature>
<feature type="domain" description="RING-type" evidence="6">
    <location>
        <begin position="129"/>
        <end position="181"/>
    </location>
</feature>
<dbReference type="HOGENOM" id="CLU_627415_0_0_1"/>
<reference evidence="8 9" key="1">
    <citation type="journal article" date="2007" name="Nature">
        <title>Evolution of genes and genomes on the Drosophila phylogeny.</title>
        <authorList>
            <consortium name="Drosophila 12 Genomes Consortium"/>
            <person name="Clark A.G."/>
            <person name="Eisen M.B."/>
            <person name="Smith D.R."/>
            <person name="Bergman C.M."/>
            <person name="Oliver B."/>
            <person name="Markow T.A."/>
            <person name="Kaufman T.C."/>
            <person name="Kellis M."/>
            <person name="Gelbart W."/>
            <person name="Iyer V.N."/>
            <person name="Pollard D.A."/>
            <person name="Sackton T.B."/>
            <person name="Larracuente A.M."/>
            <person name="Singh N.D."/>
            <person name="Abad J.P."/>
            <person name="Abt D.N."/>
            <person name="Adryan B."/>
            <person name="Aguade M."/>
            <person name="Akashi H."/>
            <person name="Anderson W.W."/>
            <person name="Aquadro C.F."/>
            <person name="Ardell D.H."/>
            <person name="Arguello R."/>
            <person name="Artieri C.G."/>
            <person name="Barbash D.A."/>
            <person name="Barker D."/>
            <person name="Barsanti P."/>
            <person name="Batterham P."/>
            <person name="Batzoglou S."/>
            <person name="Begun D."/>
            <person name="Bhutkar A."/>
            <person name="Blanco E."/>
            <person name="Bosak S.A."/>
            <person name="Bradley R.K."/>
            <person name="Brand A.D."/>
            <person name="Brent M.R."/>
            <person name="Brooks A.N."/>
            <person name="Brown R.H."/>
            <person name="Butlin R.K."/>
            <person name="Caggese C."/>
            <person name="Calvi B.R."/>
            <person name="Bernardo de Carvalho A."/>
            <person name="Caspi A."/>
            <person name="Castrezana S."/>
            <person name="Celniker S.E."/>
            <person name="Chang J.L."/>
            <person name="Chapple C."/>
            <person name="Chatterji S."/>
            <person name="Chinwalla A."/>
            <person name="Civetta A."/>
            <person name="Clifton S.W."/>
            <person name="Comeron J.M."/>
            <person name="Costello J.C."/>
            <person name="Coyne J.A."/>
            <person name="Daub J."/>
            <person name="David R.G."/>
            <person name="Delcher A.L."/>
            <person name="Delehaunty K."/>
            <person name="Do C.B."/>
            <person name="Ebling H."/>
            <person name="Edwards K."/>
            <person name="Eickbush T."/>
            <person name="Evans J.D."/>
            <person name="Filipski A."/>
            <person name="Findeiss S."/>
            <person name="Freyhult E."/>
            <person name="Fulton L."/>
            <person name="Fulton R."/>
            <person name="Garcia A.C."/>
            <person name="Gardiner A."/>
            <person name="Garfield D.A."/>
            <person name="Garvin B.E."/>
            <person name="Gibson G."/>
            <person name="Gilbert D."/>
            <person name="Gnerre S."/>
            <person name="Godfrey J."/>
            <person name="Good R."/>
            <person name="Gotea V."/>
            <person name="Gravely B."/>
            <person name="Greenberg A.J."/>
            <person name="Griffiths-Jones S."/>
            <person name="Gross S."/>
            <person name="Guigo R."/>
            <person name="Gustafson E.A."/>
            <person name="Haerty W."/>
            <person name="Hahn M.W."/>
            <person name="Halligan D.L."/>
            <person name="Halpern A.L."/>
            <person name="Halter G.M."/>
            <person name="Han M.V."/>
            <person name="Heger A."/>
            <person name="Hillier L."/>
            <person name="Hinrichs A.S."/>
            <person name="Holmes I."/>
            <person name="Hoskins R.A."/>
            <person name="Hubisz M.J."/>
            <person name="Hultmark D."/>
            <person name="Huntley M.A."/>
            <person name="Jaffe D.B."/>
            <person name="Jagadeeshan S."/>
            <person name="Jeck W.R."/>
            <person name="Johnson J."/>
            <person name="Jones C.D."/>
            <person name="Jordan W.C."/>
            <person name="Karpen G.H."/>
            <person name="Kataoka E."/>
            <person name="Keightley P.D."/>
            <person name="Kheradpour P."/>
            <person name="Kirkness E.F."/>
            <person name="Koerich L.B."/>
            <person name="Kristiansen K."/>
            <person name="Kudrna D."/>
            <person name="Kulathinal R.J."/>
            <person name="Kumar S."/>
            <person name="Kwok R."/>
            <person name="Lander E."/>
            <person name="Langley C.H."/>
            <person name="Lapoint R."/>
            <person name="Lazzaro B.P."/>
            <person name="Lee S.J."/>
            <person name="Levesque L."/>
            <person name="Li R."/>
            <person name="Lin C.F."/>
            <person name="Lin M.F."/>
            <person name="Lindblad-Toh K."/>
            <person name="Llopart A."/>
            <person name="Long M."/>
            <person name="Low L."/>
            <person name="Lozovsky E."/>
            <person name="Lu J."/>
            <person name="Luo M."/>
            <person name="Machado C.A."/>
            <person name="Makalowski W."/>
            <person name="Marzo M."/>
            <person name="Matsuda M."/>
            <person name="Matzkin L."/>
            <person name="McAllister B."/>
            <person name="McBride C.S."/>
            <person name="McKernan B."/>
            <person name="McKernan K."/>
            <person name="Mendez-Lago M."/>
            <person name="Minx P."/>
            <person name="Mollenhauer M.U."/>
            <person name="Montooth K."/>
            <person name="Mount S.M."/>
            <person name="Mu X."/>
            <person name="Myers E."/>
            <person name="Negre B."/>
            <person name="Newfeld S."/>
            <person name="Nielsen R."/>
            <person name="Noor M.A."/>
            <person name="O'Grady P."/>
            <person name="Pachter L."/>
            <person name="Papaceit M."/>
            <person name="Parisi M.J."/>
            <person name="Parisi M."/>
            <person name="Parts L."/>
            <person name="Pedersen J.S."/>
            <person name="Pesole G."/>
            <person name="Phillippy A.M."/>
            <person name="Ponting C.P."/>
            <person name="Pop M."/>
            <person name="Porcelli D."/>
            <person name="Powell J.R."/>
            <person name="Prohaska S."/>
            <person name="Pruitt K."/>
            <person name="Puig M."/>
            <person name="Quesneville H."/>
            <person name="Ram K.R."/>
            <person name="Rand D."/>
            <person name="Rasmussen M.D."/>
            <person name="Reed L.K."/>
            <person name="Reenan R."/>
            <person name="Reily A."/>
            <person name="Remington K.A."/>
            <person name="Rieger T.T."/>
            <person name="Ritchie M.G."/>
            <person name="Robin C."/>
            <person name="Rogers Y.H."/>
            <person name="Rohde C."/>
            <person name="Rozas J."/>
            <person name="Rubenfield M.J."/>
            <person name="Ruiz A."/>
            <person name="Russo S."/>
            <person name="Salzberg S.L."/>
            <person name="Sanchez-Gracia A."/>
            <person name="Saranga D.J."/>
            <person name="Sato H."/>
            <person name="Schaeffer S.W."/>
            <person name="Schatz M.C."/>
            <person name="Schlenke T."/>
            <person name="Schwartz R."/>
            <person name="Segarra C."/>
            <person name="Singh R.S."/>
            <person name="Sirot L."/>
            <person name="Sirota M."/>
            <person name="Sisneros N.B."/>
            <person name="Smith C.D."/>
            <person name="Smith T.F."/>
            <person name="Spieth J."/>
            <person name="Stage D.E."/>
            <person name="Stark A."/>
            <person name="Stephan W."/>
            <person name="Strausberg R.L."/>
            <person name="Strempel S."/>
            <person name="Sturgill D."/>
            <person name="Sutton G."/>
            <person name="Sutton G.G."/>
            <person name="Tao W."/>
            <person name="Teichmann S."/>
            <person name="Tobari Y.N."/>
            <person name="Tomimura Y."/>
            <person name="Tsolas J.M."/>
            <person name="Valente V.L."/>
            <person name="Venter E."/>
            <person name="Venter J.C."/>
            <person name="Vicario S."/>
            <person name="Vieira F.G."/>
            <person name="Vilella A.J."/>
            <person name="Villasante A."/>
            <person name="Walenz B."/>
            <person name="Wang J."/>
            <person name="Wasserman M."/>
            <person name="Watts T."/>
            <person name="Wilson D."/>
            <person name="Wilson R.K."/>
            <person name="Wing R.A."/>
            <person name="Wolfner M.F."/>
            <person name="Wong A."/>
            <person name="Wong G.K."/>
            <person name="Wu C.I."/>
            <person name="Wu G."/>
            <person name="Yamamoto D."/>
            <person name="Yang H.P."/>
            <person name="Yang S.P."/>
            <person name="Yorke J.A."/>
            <person name="Yoshida K."/>
            <person name="Zdobnov E."/>
            <person name="Zhang P."/>
            <person name="Zhang Y."/>
            <person name="Zimin A.V."/>
            <person name="Baldwin J."/>
            <person name="Abdouelleil A."/>
            <person name="Abdulkadir J."/>
            <person name="Abebe A."/>
            <person name="Abera B."/>
            <person name="Abreu J."/>
            <person name="Acer S.C."/>
            <person name="Aftuck L."/>
            <person name="Alexander A."/>
            <person name="An P."/>
            <person name="Anderson E."/>
            <person name="Anderson S."/>
            <person name="Arachi H."/>
            <person name="Azer M."/>
            <person name="Bachantsang P."/>
            <person name="Barry A."/>
            <person name="Bayul T."/>
            <person name="Berlin A."/>
            <person name="Bessette D."/>
            <person name="Bloom T."/>
            <person name="Blye J."/>
            <person name="Boguslavskiy L."/>
            <person name="Bonnet C."/>
            <person name="Boukhgalter B."/>
            <person name="Bourzgui I."/>
            <person name="Brown A."/>
            <person name="Cahill P."/>
            <person name="Channer S."/>
            <person name="Cheshatsang Y."/>
            <person name="Chuda L."/>
            <person name="Citroen M."/>
            <person name="Collymore A."/>
            <person name="Cooke P."/>
            <person name="Costello M."/>
            <person name="D'Aco K."/>
            <person name="Daza R."/>
            <person name="De Haan G."/>
            <person name="DeGray S."/>
            <person name="DeMaso C."/>
            <person name="Dhargay N."/>
            <person name="Dooley K."/>
            <person name="Dooley E."/>
            <person name="Doricent M."/>
            <person name="Dorje P."/>
            <person name="Dorjee K."/>
            <person name="Dupes A."/>
            <person name="Elong R."/>
            <person name="Falk J."/>
            <person name="Farina A."/>
            <person name="Faro S."/>
            <person name="Ferguson D."/>
            <person name="Fisher S."/>
            <person name="Foley C.D."/>
            <person name="Franke A."/>
            <person name="Friedrich D."/>
            <person name="Gadbois L."/>
            <person name="Gearin G."/>
            <person name="Gearin C.R."/>
            <person name="Giannoukos G."/>
            <person name="Goode T."/>
            <person name="Graham J."/>
            <person name="Grandbois E."/>
            <person name="Grewal S."/>
            <person name="Gyaltsen K."/>
            <person name="Hafez N."/>
            <person name="Hagos B."/>
            <person name="Hall J."/>
            <person name="Henson C."/>
            <person name="Hollinger A."/>
            <person name="Honan T."/>
            <person name="Huard M.D."/>
            <person name="Hughes L."/>
            <person name="Hurhula B."/>
            <person name="Husby M.E."/>
            <person name="Kamat A."/>
            <person name="Kanga B."/>
            <person name="Kashin S."/>
            <person name="Khazanovich D."/>
            <person name="Kisner P."/>
            <person name="Lance K."/>
            <person name="Lara M."/>
            <person name="Lee W."/>
            <person name="Lennon N."/>
            <person name="Letendre F."/>
            <person name="LeVine R."/>
            <person name="Lipovsky A."/>
            <person name="Liu X."/>
            <person name="Liu J."/>
            <person name="Liu S."/>
            <person name="Lokyitsang T."/>
            <person name="Lokyitsang Y."/>
            <person name="Lubonja R."/>
            <person name="Lui A."/>
            <person name="MacDonald P."/>
            <person name="Magnisalis V."/>
            <person name="Maru K."/>
            <person name="Matthews C."/>
            <person name="McCusker W."/>
            <person name="McDonough S."/>
            <person name="Mehta T."/>
            <person name="Meldrim J."/>
            <person name="Meneus L."/>
            <person name="Mihai O."/>
            <person name="Mihalev A."/>
            <person name="Mihova T."/>
            <person name="Mittelman R."/>
            <person name="Mlenga V."/>
            <person name="Montmayeur A."/>
            <person name="Mulrain L."/>
            <person name="Navidi A."/>
            <person name="Naylor J."/>
            <person name="Negash T."/>
            <person name="Nguyen T."/>
            <person name="Nguyen N."/>
            <person name="Nicol R."/>
            <person name="Norbu C."/>
            <person name="Norbu N."/>
            <person name="Novod N."/>
            <person name="O'Neill B."/>
            <person name="Osman S."/>
            <person name="Markiewicz E."/>
            <person name="Oyono O.L."/>
            <person name="Patti C."/>
            <person name="Phunkhang P."/>
            <person name="Pierre F."/>
            <person name="Priest M."/>
            <person name="Raghuraman S."/>
            <person name="Rege F."/>
            <person name="Reyes R."/>
            <person name="Rise C."/>
            <person name="Rogov P."/>
            <person name="Ross K."/>
            <person name="Ryan E."/>
            <person name="Settipalli S."/>
            <person name="Shea T."/>
            <person name="Sherpa N."/>
            <person name="Shi L."/>
            <person name="Shih D."/>
            <person name="Sparrow T."/>
            <person name="Spaulding J."/>
            <person name="Stalker J."/>
            <person name="Stange-Thomann N."/>
            <person name="Stavropoulos S."/>
            <person name="Stone C."/>
            <person name="Strader C."/>
            <person name="Tesfaye S."/>
            <person name="Thomson T."/>
            <person name="Thoulutsang Y."/>
            <person name="Thoulutsang D."/>
            <person name="Topham K."/>
            <person name="Topping I."/>
            <person name="Tsamla T."/>
            <person name="Vassiliev H."/>
            <person name="Vo A."/>
            <person name="Wangchuk T."/>
            <person name="Wangdi T."/>
            <person name="Weiand M."/>
            <person name="Wilkinson J."/>
            <person name="Wilson A."/>
            <person name="Yadav S."/>
            <person name="Young G."/>
            <person name="Yu Q."/>
            <person name="Zembek L."/>
            <person name="Zhong D."/>
            <person name="Zimmer A."/>
            <person name="Zwirko Z."/>
            <person name="Jaffe D.B."/>
            <person name="Alvarez P."/>
            <person name="Brockman W."/>
            <person name="Butler J."/>
            <person name="Chin C."/>
            <person name="Gnerre S."/>
            <person name="Grabherr M."/>
            <person name="Kleber M."/>
            <person name="Mauceli E."/>
            <person name="MacCallum I."/>
        </authorList>
    </citation>
    <scope>NUCLEOTIDE SEQUENCE [LARGE SCALE GENOMIC DNA]</scope>
    <source>
        <strain evidence="9">Tucson 15287-2541.00</strain>
    </source>
</reference>
<name>B4JMI0_DROGR</name>
<dbReference type="GO" id="GO:0001673">
    <property type="term" value="C:male germ cell nucleus"/>
    <property type="evidence" value="ECO:0007669"/>
    <property type="project" value="EnsemblMetazoa"/>
</dbReference>
<proteinExistence type="predicted"/>
<dbReference type="GO" id="GO:0008270">
    <property type="term" value="F:zinc ion binding"/>
    <property type="evidence" value="ECO:0007669"/>
    <property type="project" value="UniProtKB-KW"/>
</dbReference>
<dbReference type="EMBL" id="CH916371">
    <property type="protein sequence ID" value="EDV91923.1"/>
    <property type="molecule type" value="Genomic_DNA"/>
</dbReference>
<dbReference type="PANTHER" id="PTHR12420">
    <property type="entry name" value="PHD FINGER PROTEIN"/>
    <property type="match status" value="1"/>
</dbReference>
<dbReference type="InParanoid" id="B4JMI0"/>
<dbReference type="InterPro" id="IPR051188">
    <property type="entry name" value="PHD-type_Zinc_Finger"/>
</dbReference>
<evidence type="ECO:0000256" key="1">
    <source>
        <dbReference type="ARBA" id="ARBA00022723"/>
    </source>
</evidence>
<dbReference type="Pfam" id="PF13771">
    <property type="entry name" value="zf-HC5HC2H"/>
    <property type="match status" value="1"/>
</dbReference>
<dbReference type="GO" id="GO:0010628">
    <property type="term" value="P:positive regulation of gene expression"/>
    <property type="evidence" value="ECO:0007669"/>
    <property type="project" value="EnsemblMetazoa"/>
</dbReference>
<feature type="domain" description="PHD-type" evidence="7">
    <location>
        <begin position="1"/>
        <end position="116"/>
    </location>
</feature>
<dbReference type="KEGG" id="dgr:6566103"/>
<evidence type="ECO:0000256" key="5">
    <source>
        <dbReference type="SAM" id="MobiDB-lite"/>
    </source>
</evidence>
<evidence type="ECO:0000313" key="9">
    <source>
        <dbReference type="Proteomes" id="UP000001070"/>
    </source>
</evidence>
<evidence type="ECO:0000256" key="4">
    <source>
        <dbReference type="PROSITE-ProRule" id="PRU00175"/>
    </source>
</evidence>
<dbReference type="PROSITE" id="PS50089">
    <property type="entry name" value="ZF_RING_2"/>
    <property type="match status" value="1"/>
</dbReference>
<dbReference type="PANTHER" id="PTHR12420:SF42">
    <property type="entry name" value="G2_M PHASE-SPECIFIC E3 UBIQUITIN-PROTEIN LIGASE"/>
    <property type="match status" value="1"/>
</dbReference>